<reference evidence="2 3" key="1">
    <citation type="journal article" date="2019" name="Emerg. Microbes Infect.">
        <title>Comprehensive subspecies identification of 175 nontuberculous mycobacteria species based on 7547 genomic profiles.</title>
        <authorList>
            <person name="Matsumoto Y."/>
            <person name="Kinjo T."/>
            <person name="Motooka D."/>
            <person name="Nabeya D."/>
            <person name="Jung N."/>
            <person name="Uechi K."/>
            <person name="Horii T."/>
            <person name="Iida T."/>
            <person name="Fujita J."/>
            <person name="Nakamura S."/>
        </authorList>
    </citation>
    <scope>NUCLEOTIDE SEQUENCE [LARGE SCALE GENOMIC DNA]</scope>
    <source>
        <strain evidence="2 3">JCM 18565</strain>
    </source>
</reference>
<protein>
    <submittedName>
        <fullName evidence="2">Uncharacterized protein</fullName>
    </submittedName>
</protein>
<feature type="compositionally biased region" description="Polar residues" evidence="1">
    <location>
        <begin position="103"/>
        <end position="117"/>
    </location>
</feature>
<comment type="caution">
    <text evidence="2">The sequence shown here is derived from an EMBL/GenBank/DDBJ whole genome shotgun (WGS) entry which is preliminary data.</text>
</comment>
<evidence type="ECO:0000313" key="2">
    <source>
        <dbReference type="EMBL" id="GFG81349.1"/>
    </source>
</evidence>
<accession>A0ABQ1CAC4</accession>
<evidence type="ECO:0000313" key="3">
    <source>
        <dbReference type="Proteomes" id="UP000465240"/>
    </source>
</evidence>
<dbReference type="EMBL" id="BLKX01000001">
    <property type="protein sequence ID" value="GFG81349.1"/>
    <property type="molecule type" value="Genomic_DNA"/>
</dbReference>
<proteinExistence type="predicted"/>
<name>A0ABQ1CAC4_9MYCO</name>
<dbReference type="Proteomes" id="UP000465240">
    <property type="component" value="Unassembled WGS sequence"/>
</dbReference>
<evidence type="ECO:0000256" key="1">
    <source>
        <dbReference type="SAM" id="MobiDB-lite"/>
    </source>
</evidence>
<gene>
    <name evidence="2" type="ORF">MPRG_46250</name>
</gene>
<sequence>MENENRKIIQHLDVVDGQHYRDSRRRRGQCLHDGARQLNDIGDPWLRPLCEGAQRDCPRRRGADGPPALATPGNGCRQRFTGDPTLPDPRWTANDYAGGVRGRQSSFDGSQLLQAAD</sequence>
<feature type="region of interest" description="Disordered" evidence="1">
    <location>
        <begin position="57"/>
        <end position="117"/>
    </location>
</feature>
<keyword evidence="3" id="KW-1185">Reference proteome</keyword>
<organism evidence="2 3">
    <name type="scientific">Mycobacterium paragordonae</name>
    <dbReference type="NCBI Taxonomy" id="1389713"/>
    <lineage>
        <taxon>Bacteria</taxon>
        <taxon>Bacillati</taxon>
        <taxon>Actinomycetota</taxon>
        <taxon>Actinomycetes</taxon>
        <taxon>Mycobacteriales</taxon>
        <taxon>Mycobacteriaceae</taxon>
        <taxon>Mycobacterium</taxon>
    </lineage>
</organism>